<keyword evidence="2" id="KW-0808">Transferase</keyword>
<dbReference type="PANTHER" id="PTHR43451">
    <property type="entry name" value="ACETYLTRANSFERASE (GNAT) FAMILY PROTEIN"/>
    <property type="match status" value="1"/>
</dbReference>
<dbReference type="RefSeq" id="WP_013616690.1">
    <property type="nucleotide sequence ID" value="NC_015164.1"/>
</dbReference>
<dbReference type="CDD" id="cd04301">
    <property type="entry name" value="NAT_SF"/>
    <property type="match status" value="1"/>
</dbReference>
<gene>
    <name evidence="2" type="ordered locus">Bacsa_0639</name>
</gene>
<organism evidence="2 3">
    <name type="scientific">Phocaeicola salanitronis (strain DSM 18170 / JCM 13657 / CCUG 60908 / BL78)</name>
    <name type="common">Bacteroides salanitronis</name>
    <dbReference type="NCBI Taxonomy" id="667015"/>
    <lineage>
        <taxon>Bacteria</taxon>
        <taxon>Pseudomonadati</taxon>
        <taxon>Bacteroidota</taxon>
        <taxon>Bacteroidia</taxon>
        <taxon>Bacteroidales</taxon>
        <taxon>Bacteroidaceae</taxon>
        <taxon>Phocaeicola</taxon>
    </lineage>
</organism>
<dbReference type="KEGG" id="bsa:Bacsa_0639"/>
<dbReference type="EMBL" id="CP002530">
    <property type="protein sequence ID" value="ADY35235.1"/>
    <property type="molecule type" value="Genomic_DNA"/>
</dbReference>
<proteinExistence type="predicted"/>
<dbReference type="InterPro" id="IPR052564">
    <property type="entry name" value="N-acetyltrans/Recomb-assoc"/>
</dbReference>
<dbReference type="InterPro" id="IPR016181">
    <property type="entry name" value="Acyl_CoA_acyltransferase"/>
</dbReference>
<name>F0R0J9_PHOSB</name>
<protein>
    <submittedName>
        <fullName evidence="2">GCN5-related N-acetyltransferase</fullName>
    </submittedName>
</protein>
<dbReference type="SUPFAM" id="SSF55729">
    <property type="entry name" value="Acyl-CoA N-acyltransferases (Nat)"/>
    <property type="match status" value="1"/>
</dbReference>
<reference evidence="2 3" key="1">
    <citation type="journal article" date="2011" name="Stand. Genomic Sci.">
        <title>Complete genome sequence of Bacteroides salanitronis type strain (BL78).</title>
        <authorList>
            <person name="Gronow S."/>
            <person name="Held B."/>
            <person name="Lucas S."/>
            <person name="Lapidus A."/>
            <person name="Del Rio T.G."/>
            <person name="Nolan M."/>
            <person name="Tice H."/>
            <person name="Deshpande S."/>
            <person name="Cheng J.F."/>
            <person name="Pitluck S."/>
            <person name="Liolios K."/>
            <person name="Pagani I."/>
            <person name="Ivanova N."/>
            <person name="Mavromatis K."/>
            <person name="Pati A."/>
            <person name="Tapia R."/>
            <person name="Han C."/>
            <person name="Goodwin L."/>
            <person name="Chen A."/>
            <person name="Palaniappan K."/>
            <person name="Land M."/>
            <person name="Hauser L."/>
            <person name="Chang Y.J."/>
            <person name="Jeffries C.D."/>
            <person name="Brambilla E.M."/>
            <person name="Rohde M."/>
            <person name="Goker M."/>
            <person name="Detter J.C."/>
            <person name="Woyke T."/>
            <person name="Bristow J."/>
            <person name="Markowitz V."/>
            <person name="Hugenholtz P."/>
            <person name="Kyrpides N.C."/>
            <person name="Klenk H.P."/>
            <person name="Eisen J.A."/>
        </authorList>
    </citation>
    <scope>NUCLEOTIDE SEQUENCE [LARGE SCALE GENOMIC DNA]</scope>
    <source>
        <strain evidence="2 3">DSM 18170</strain>
    </source>
</reference>
<feature type="domain" description="N-acetyltransferase" evidence="1">
    <location>
        <begin position="9"/>
        <end position="162"/>
    </location>
</feature>
<dbReference type="Gene3D" id="3.40.630.30">
    <property type="match status" value="1"/>
</dbReference>
<dbReference type="eggNOG" id="COG0456">
    <property type="taxonomic scope" value="Bacteria"/>
</dbReference>
<dbReference type="STRING" id="667015.Bacsa_0639"/>
<sequence>MEKKTSLNYSTRLLTEQDIPQMQSLFQSTVFYVNSKDYTKEEVEDWASCGDSMEHWKGLLLKNSYIAALDNWGNIIGFSSMNADGYLHSLFVHKDWQRKGVATLLLSEVEKMADEYGVRKISTEVSITARPFFEKRGYRVVKEQKAKANRLYLTNFVMEKML</sequence>
<dbReference type="AlphaFoldDB" id="F0R0J9"/>
<dbReference type="PANTHER" id="PTHR43451:SF1">
    <property type="entry name" value="ACETYLTRANSFERASE"/>
    <property type="match status" value="1"/>
</dbReference>
<accession>F0R0J9</accession>
<dbReference type="HOGENOM" id="CLU_087351_0_1_10"/>
<keyword evidence="3" id="KW-1185">Reference proteome</keyword>
<dbReference type="Pfam" id="PF13673">
    <property type="entry name" value="Acetyltransf_10"/>
    <property type="match status" value="1"/>
</dbReference>
<dbReference type="Proteomes" id="UP000007486">
    <property type="component" value="Chromosome"/>
</dbReference>
<dbReference type="GO" id="GO:0016747">
    <property type="term" value="F:acyltransferase activity, transferring groups other than amino-acyl groups"/>
    <property type="evidence" value="ECO:0007669"/>
    <property type="project" value="InterPro"/>
</dbReference>
<evidence type="ECO:0000259" key="1">
    <source>
        <dbReference type="PROSITE" id="PS51186"/>
    </source>
</evidence>
<dbReference type="InterPro" id="IPR000182">
    <property type="entry name" value="GNAT_dom"/>
</dbReference>
<dbReference type="OrthoDB" id="424368at2"/>
<evidence type="ECO:0000313" key="2">
    <source>
        <dbReference type="EMBL" id="ADY35235.1"/>
    </source>
</evidence>
<dbReference type="PROSITE" id="PS51186">
    <property type="entry name" value="GNAT"/>
    <property type="match status" value="1"/>
</dbReference>
<evidence type="ECO:0000313" key="3">
    <source>
        <dbReference type="Proteomes" id="UP000007486"/>
    </source>
</evidence>